<evidence type="ECO:0000256" key="3">
    <source>
        <dbReference type="ARBA" id="ARBA00022692"/>
    </source>
</evidence>
<name>A0A370GFT3_9COXI</name>
<dbReference type="InterPro" id="IPR036721">
    <property type="entry name" value="RCK_C_sf"/>
</dbReference>
<dbReference type="PANTHER" id="PTHR43652:SF2">
    <property type="entry name" value="BASIC AMINO ACID ANTIPORTER YFCC-RELATED"/>
    <property type="match status" value="1"/>
</dbReference>
<feature type="domain" description="RCK C-terminal" evidence="8">
    <location>
        <begin position="298"/>
        <end position="383"/>
    </location>
</feature>
<organism evidence="9 10">
    <name type="scientific">Aquicella lusitana</name>
    <dbReference type="NCBI Taxonomy" id="254246"/>
    <lineage>
        <taxon>Bacteria</taxon>
        <taxon>Pseudomonadati</taxon>
        <taxon>Pseudomonadota</taxon>
        <taxon>Gammaproteobacteria</taxon>
        <taxon>Legionellales</taxon>
        <taxon>Coxiellaceae</taxon>
        <taxon>Aquicella</taxon>
    </lineage>
</organism>
<evidence type="ECO:0000256" key="1">
    <source>
        <dbReference type="ARBA" id="ARBA00004141"/>
    </source>
</evidence>
<dbReference type="Pfam" id="PF03600">
    <property type="entry name" value="CitMHS"/>
    <property type="match status" value="1"/>
</dbReference>
<keyword evidence="4" id="KW-0677">Repeat</keyword>
<dbReference type="Gene3D" id="3.30.70.1450">
    <property type="entry name" value="Regulator of K+ conductance, C-terminal domain"/>
    <property type="match status" value="2"/>
</dbReference>
<keyword evidence="5 7" id="KW-1133">Transmembrane helix</keyword>
<keyword evidence="2" id="KW-0813">Transport</keyword>
<accession>A0A370GFT3</accession>
<protein>
    <submittedName>
        <fullName evidence="9">Di/tricarboxylate transporter</fullName>
    </submittedName>
</protein>
<proteinExistence type="predicted"/>
<dbReference type="GO" id="GO:0008324">
    <property type="term" value="F:monoatomic cation transmembrane transporter activity"/>
    <property type="evidence" value="ECO:0007669"/>
    <property type="project" value="InterPro"/>
</dbReference>
<evidence type="ECO:0000256" key="6">
    <source>
        <dbReference type="ARBA" id="ARBA00023136"/>
    </source>
</evidence>
<feature type="transmembrane region" description="Helical" evidence="7">
    <location>
        <begin position="486"/>
        <end position="517"/>
    </location>
</feature>
<evidence type="ECO:0000256" key="2">
    <source>
        <dbReference type="ARBA" id="ARBA00022448"/>
    </source>
</evidence>
<evidence type="ECO:0000256" key="4">
    <source>
        <dbReference type="ARBA" id="ARBA00022737"/>
    </source>
</evidence>
<dbReference type="OrthoDB" id="9809303at2"/>
<evidence type="ECO:0000256" key="5">
    <source>
        <dbReference type="ARBA" id="ARBA00022989"/>
    </source>
</evidence>
<dbReference type="PANTHER" id="PTHR43652">
    <property type="entry name" value="BASIC AMINO ACID ANTIPORTER YFCC-RELATED"/>
    <property type="match status" value="1"/>
</dbReference>
<keyword evidence="3 7" id="KW-0812">Transmembrane</keyword>
<feature type="domain" description="RCK C-terminal" evidence="8">
    <location>
        <begin position="206"/>
        <end position="290"/>
    </location>
</feature>
<reference evidence="9 10" key="1">
    <citation type="submission" date="2018-07" db="EMBL/GenBank/DDBJ databases">
        <title>Genomic Encyclopedia of Type Strains, Phase IV (KMG-IV): sequencing the most valuable type-strain genomes for metagenomic binning, comparative biology and taxonomic classification.</title>
        <authorList>
            <person name="Goeker M."/>
        </authorList>
    </citation>
    <scope>NUCLEOTIDE SEQUENCE [LARGE SCALE GENOMIC DNA]</scope>
    <source>
        <strain evidence="9 10">DSM 16500</strain>
    </source>
</reference>
<dbReference type="InterPro" id="IPR004680">
    <property type="entry name" value="Cit_transptr-like_dom"/>
</dbReference>
<feature type="transmembrane region" description="Helical" evidence="7">
    <location>
        <begin position="30"/>
        <end position="49"/>
    </location>
</feature>
<comment type="caution">
    <text evidence="9">The sequence shown here is derived from an EMBL/GenBank/DDBJ whole genome shotgun (WGS) entry which is preliminary data.</text>
</comment>
<feature type="transmembrane region" description="Helical" evidence="7">
    <location>
        <begin position="90"/>
        <end position="121"/>
    </location>
</feature>
<evidence type="ECO:0000313" key="10">
    <source>
        <dbReference type="Proteomes" id="UP000254720"/>
    </source>
</evidence>
<dbReference type="RefSeq" id="WP_114834745.1">
    <property type="nucleotide sequence ID" value="NZ_LR699115.1"/>
</dbReference>
<feature type="transmembrane region" description="Helical" evidence="7">
    <location>
        <begin position="133"/>
        <end position="152"/>
    </location>
</feature>
<feature type="transmembrane region" description="Helical" evidence="7">
    <location>
        <begin position="173"/>
        <end position="196"/>
    </location>
</feature>
<sequence>MYQPYLLIALLILAMILFIVEYWRYDVVGLLILIIAVFVGIVPFNQAFAGFSNPAVVTVACVMILTKAVSQSGLLDYLIRKIEFLFKNTFIHVGTLTVITAVLSSFMNNVGALALMMPIAIQTFIKNGKSPSLVLMPIAFGSVFGGVTTLIGTPPNILISYYREKITGDYFNMFDYTPVGILIALAGILFIIFFGWRLIPVRRSAAKAEDLFQISDYMIEVKVPEDSPFVGKTVEEMQKKIEAEFELIAITRNGKKQFSFPNKKYIHIDDVLIFEAPHESLEKVVKAGKFKLVGDKPISSAELSSKEIAIMEAVVPPDSDAIGRSAKMMKLRSRYALNLLALSRKGISFRQNLNDIRFASGDVVLLQGNVETLQETIVSLGFLPLVERGIDVEVTRKRILPIAIFFIAIVLVTLQVLPIEIAFTAAVLVLILANLMSPRMMYQSIDWPVLLFLATFIPVGEALQSTGAAKIITDGFMSISGQYSPIFALTAILIVTMLLSDFMNNVATVLVMAPIAVRIAESSHANVDTFLMAVAIGASCSFLTPIAYHNYTMVMGPGGYKFFDYPRLGLPLELITVCVAVPALLWIWPL</sequence>
<dbReference type="GO" id="GO:0006813">
    <property type="term" value="P:potassium ion transport"/>
    <property type="evidence" value="ECO:0007669"/>
    <property type="project" value="InterPro"/>
</dbReference>
<feature type="transmembrane region" description="Helical" evidence="7">
    <location>
        <begin position="529"/>
        <end position="548"/>
    </location>
</feature>
<dbReference type="AlphaFoldDB" id="A0A370GFT3"/>
<dbReference type="GO" id="GO:0005886">
    <property type="term" value="C:plasma membrane"/>
    <property type="evidence" value="ECO:0007669"/>
    <property type="project" value="TreeGrafter"/>
</dbReference>
<keyword evidence="10" id="KW-1185">Reference proteome</keyword>
<evidence type="ECO:0000313" key="9">
    <source>
        <dbReference type="EMBL" id="RDI42066.1"/>
    </source>
</evidence>
<dbReference type="Pfam" id="PF02080">
    <property type="entry name" value="TrkA_C"/>
    <property type="match status" value="1"/>
</dbReference>
<dbReference type="PROSITE" id="PS51202">
    <property type="entry name" value="RCK_C"/>
    <property type="match status" value="2"/>
</dbReference>
<dbReference type="InterPro" id="IPR051679">
    <property type="entry name" value="DASS-Related_Transporters"/>
</dbReference>
<dbReference type="CDD" id="cd01115">
    <property type="entry name" value="SLC13_permease"/>
    <property type="match status" value="1"/>
</dbReference>
<feature type="transmembrane region" description="Helical" evidence="7">
    <location>
        <begin position="568"/>
        <end position="588"/>
    </location>
</feature>
<dbReference type="InterPro" id="IPR006037">
    <property type="entry name" value="RCK_C"/>
</dbReference>
<evidence type="ECO:0000256" key="7">
    <source>
        <dbReference type="SAM" id="Phobius"/>
    </source>
</evidence>
<keyword evidence="6 7" id="KW-0472">Membrane</keyword>
<dbReference type="Proteomes" id="UP000254720">
    <property type="component" value="Unassembled WGS sequence"/>
</dbReference>
<feature type="transmembrane region" description="Helical" evidence="7">
    <location>
        <begin position="6"/>
        <end position="23"/>
    </location>
</feature>
<dbReference type="SUPFAM" id="SSF116726">
    <property type="entry name" value="TrkA C-terminal domain-like"/>
    <property type="match status" value="2"/>
</dbReference>
<feature type="transmembrane region" description="Helical" evidence="7">
    <location>
        <begin position="447"/>
        <end position="466"/>
    </location>
</feature>
<feature type="transmembrane region" description="Helical" evidence="7">
    <location>
        <begin position="55"/>
        <end position="78"/>
    </location>
</feature>
<dbReference type="EMBL" id="QQAX01000016">
    <property type="protein sequence ID" value="RDI42066.1"/>
    <property type="molecule type" value="Genomic_DNA"/>
</dbReference>
<gene>
    <name evidence="9" type="ORF">C8D86_11620</name>
</gene>
<feature type="transmembrane region" description="Helical" evidence="7">
    <location>
        <begin position="402"/>
        <end position="435"/>
    </location>
</feature>
<evidence type="ECO:0000259" key="8">
    <source>
        <dbReference type="PROSITE" id="PS51202"/>
    </source>
</evidence>
<comment type="subcellular location">
    <subcellularLocation>
        <location evidence="1">Membrane</location>
        <topology evidence="1">Multi-pass membrane protein</topology>
    </subcellularLocation>
</comment>